<dbReference type="Proteomes" id="UP000788419">
    <property type="component" value="Unassembled WGS sequence"/>
</dbReference>
<evidence type="ECO:0000313" key="5">
    <source>
        <dbReference type="Proteomes" id="UP000788419"/>
    </source>
</evidence>
<accession>A0ABQ6Z7K3</accession>
<dbReference type="Pfam" id="PF13676">
    <property type="entry name" value="TIR_2"/>
    <property type="match status" value="1"/>
</dbReference>
<dbReference type="SUPFAM" id="SSF52200">
    <property type="entry name" value="Toll/Interleukin receptor TIR domain"/>
    <property type="match status" value="1"/>
</dbReference>
<dbReference type="InterPro" id="IPR035897">
    <property type="entry name" value="Toll_tir_struct_dom_sf"/>
</dbReference>
<keyword evidence="2" id="KW-0812">Transmembrane</keyword>
<keyword evidence="2" id="KW-1133">Transmembrane helix</keyword>
<dbReference type="EMBL" id="PDWN01000006">
    <property type="protein sequence ID" value="KAF1695029.1"/>
    <property type="molecule type" value="Genomic_DNA"/>
</dbReference>
<evidence type="ECO:0000256" key="2">
    <source>
        <dbReference type="SAM" id="Phobius"/>
    </source>
</evidence>
<gene>
    <name evidence="4" type="ORF">CSC65_07365</name>
</gene>
<feature type="transmembrane region" description="Helical" evidence="2">
    <location>
        <begin position="194"/>
        <end position="216"/>
    </location>
</feature>
<proteinExistence type="predicted"/>
<dbReference type="InterPro" id="IPR000157">
    <property type="entry name" value="TIR_dom"/>
</dbReference>
<feature type="repeat" description="TPR" evidence="1">
    <location>
        <begin position="377"/>
        <end position="410"/>
    </location>
</feature>
<comment type="caution">
    <text evidence="4">The sequence shown here is derived from an EMBL/GenBank/DDBJ whole genome shotgun (WGS) entry which is preliminary data.</text>
</comment>
<keyword evidence="1" id="KW-0802">TPR repeat</keyword>
<dbReference type="RefSeq" id="WP_162409934.1">
    <property type="nucleotide sequence ID" value="NZ_PDWN01000006.1"/>
</dbReference>
<reference evidence="4 5" key="1">
    <citation type="submission" date="2017-10" db="EMBL/GenBank/DDBJ databases">
        <title>Whole genome sequencing of members of genus Pseudoxanthomonas.</title>
        <authorList>
            <person name="Kumar S."/>
            <person name="Bansal K."/>
            <person name="Kaur A."/>
            <person name="Patil P."/>
            <person name="Sharma S."/>
            <person name="Patil P.B."/>
        </authorList>
    </citation>
    <scope>NUCLEOTIDE SEQUENCE [LARGE SCALE GENOMIC DNA]</scope>
    <source>
        <strain evidence="4 5">DSM 17801</strain>
    </source>
</reference>
<name>A0ABQ6Z7K3_9GAMM</name>
<dbReference type="Gene3D" id="3.40.50.10140">
    <property type="entry name" value="Toll/interleukin-1 receptor homology (TIR) domain"/>
    <property type="match status" value="1"/>
</dbReference>
<dbReference type="SMART" id="SM00028">
    <property type="entry name" value="TPR"/>
    <property type="match status" value="3"/>
</dbReference>
<evidence type="ECO:0000259" key="3">
    <source>
        <dbReference type="Pfam" id="PF13676"/>
    </source>
</evidence>
<protein>
    <recommendedName>
        <fullName evidence="3">TIR domain-containing protein</fullName>
    </recommendedName>
</protein>
<sequence>MPAHGSGYRAFISYSHADAAVARWLHRALETYRIPSRLVGRTTGLGEVPARLTPIFRDRDELSASGDLSGSLRQALEASMFLLVVASPAAARSRWVDEEVRHFKQLHGEGRVLALIASGHPGADDGSECYPPSLRLRLAADGCVGTEPAEPLAVDLRPGGDGKRMAKLKLVAGLTGLPLDGLVQREAARRHRRITAVATVAVVLAVSMSVLALMAVRGQAEAERQRAEADGLVEFMLTDLRSRLEPVGRLEIFDAVGQRALTYYGRQDIDALDADALGRRSRALHLVGEVRELRGNSDEALEAFVQAERTTAELLARSPDDAQRIFDHAQSVYWVAYIPWQRNELEQAERGFREYDRLAAQLVALDPHRPEWLNERASSQTNLGALMQRMGRHPEAADHFQQALVLSRELAAAAPGDRELQWALAQAHAWLGDALLQSWLFADAALQRQQELHVYETMLVADPRDAKAREGKSVALAMIAESQLMEGRLQQAHDSARASHETIVALAAEDPENQLWREMVASITNKRVEALMLDGRWQEAEQLNRQALALAAALVDTDPSVASWRTDVLMGARWMEVAIAFALQGPAAGRAGITRFQRDFAADRNPGDSGLRMPWVAVLAMDVVDQAQAGQVEAARGQLLALQAQLPSAPQPRTQAVLLHLRGAMAPHLPADDAPAPAMRTGYDPGVILQAAKGT</sequence>
<dbReference type="Gene3D" id="1.25.40.10">
    <property type="entry name" value="Tetratricopeptide repeat domain"/>
    <property type="match status" value="1"/>
</dbReference>
<keyword evidence="5" id="KW-1185">Reference proteome</keyword>
<keyword evidence="2" id="KW-0472">Membrane</keyword>
<organism evidence="4 5">
    <name type="scientific">Pseudoxanthomonas daejeonensis</name>
    <dbReference type="NCBI Taxonomy" id="266062"/>
    <lineage>
        <taxon>Bacteria</taxon>
        <taxon>Pseudomonadati</taxon>
        <taxon>Pseudomonadota</taxon>
        <taxon>Gammaproteobacteria</taxon>
        <taxon>Lysobacterales</taxon>
        <taxon>Lysobacteraceae</taxon>
        <taxon>Pseudoxanthomonas</taxon>
    </lineage>
</organism>
<evidence type="ECO:0000256" key="1">
    <source>
        <dbReference type="PROSITE-ProRule" id="PRU00339"/>
    </source>
</evidence>
<feature type="domain" description="TIR" evidence="3">
    <location>
        <begin position="11"/>
        <end position="118"/>
    </location>
</feature>
<dbReference type="SUPFAM" id="SSF48452">
    <property type="entry name" value="TPR-like"/>
    <property type="match status" value="2"/>
</dbReference>
<evidence type="ECO:0000313" key="4">
    <source>
        <dbReference type="EMBL" id="KAF1695029.1"/>
    </source>
</evidence>
<dbReference type="InterPro" id="IPR019734">
    <property type="entry name" value="TPR_rpt"/>
</dbReference>
<dbReference type="PROSITE" id="PS50005">
    <property type="entry name" value="TPR"/>
    <property type="match status" value="1"/>
</dbReference>
<dbReference type="InterPro" id="IPR011990">
    <property type="entry name" value="TPR-like_helical_dom_sf"/>
</dbReference>